<dbReference type="AlphaFoldDB" id="A0AAW2AI26"/>
<dbReference type="Proteomes" id="UP001479290">
    <property type="component" value="Unassembled WGS sequence"/>
</dbReference>
<reference evidence="2 3" key="1">
    <citation type="submission" date="2024-05" db="EMBL/GenBank/DDBJ databases">
        <title>A high-quality chromosomal-level genome assembly of Topmouth culter (Culter alburnus).</title>
        <authorList>
            <person name="Zhao H."/>
        </authorList>
    </citation>
    <scope>NUCLEOTIDE SEQUENCE [LARGE SCALE GENOMIC DNA]</scope>
    <source>
        <strain evidence="2">CATC2023</strain>
        <tissue evidence="2">Muscle</tissue>
    </source>
</reference>
<gene>
    <name evidence="2" type="ORF">ABG768_025615</name>
</gene>
<protein>
    <submittedName>
        <fullName evidence="2">Uncharacterized protein</fullName>
    </submittedName>
</protein>
<evidence type="ECO:0000313" key="2">
    <source>
        <dbReference type="EMBL" id="KAK9972295.1"/>
    </source>
</evidence>
<evidence type="ECO:0000256" key="1">
    <source>
        <dbReference type="SAM" id="MobiDB-lite"/>
    </source>
</evidence>
<organism evidence="2 3">
    <name type="scientific">Culter alburnus</name>
    <name type="common">Topmouth culter</name>
    <dbReference type="NCBI Taxonomy" id="194366"/>
    <lineage>
        <taxon>Eukaryota</taxon>
        <taxon>Metazoa</taxon>
        <taxon>Chordata</taxon>
        <taxon>Craniata</taxon>
        <taxon>Vertebrata</taxon>
        <taxon>Euteleostomi</taxon>
        <taxon>Actinopterygii</taxon>
        <taxon>Neopterygii</taxon>
        <taxon>Teleostei</taxon>
        <taxon>Ostariophysi</taxon>
        <taxon>Cypriniformes</taxon>
        <taxon>Xenocyprididae</taxon>
        <taxon>Xenocypridinae</taxon>
        <taxon>Culter</taxon>
    </lineage>
</organism>
<feature type="compositionally biased region" description="Polar residues" evidence="1">
    <location>
        <begin position="30"/>
        <end position="39"/>
    </location>
</feature>
<dbReference type="EMBL" id="JAWDJR010000007">
    <property type="protein sequence ID" value="KAK9972295.1"/>
    <property type="molecule type" value="Genomic_DNA"/>
</dbReference>
<feature type="region of interest" description="Disordered" evidence="1">
    <location>
        <begin position="1"/>
        <end position="74"/>
    </location>
</feature>
<comment type="caution">
    <text evidence="2">The sequence shown here is derived from an EMBL/GenBank/DDBJ whole genome shotgun (WGS) entry which is preliminary data.</text>
</comment>
<feature type="non-terminal residue" evidence="2">
    <location>
        <position position="1"/>
    </location>
</feature>
<accession>A0AAW2AI26</accession>
<proteinExistence type="predicted"/>
<evidence type="ECO:0000313" key="3">
    <source>
        <dbReference type="Proteomes" id="UP001479290"/>
    </source>
</evidence>
<feature type="compositionally biased region" description="Pro residues" evidence="1">
    <location>
        <begin position="64"/>
        <end position="74"/>
    </location>
</feature>
<sequence>ASGLKHTPASAHMSQTKQLKGVGRRDQLDRQSSVSSGWGNPSLPPPHDPSITPSPSKHASIPPLKGPGRPPFIN</sequence>
<name>A0AAW2AI26_CULAL</name>
<keyword evidence="3" id="KW-1185">Reference proteome</keyword>